<reference evidence="4" key="1">
    <citation type="journal article" date="2019" name="Int. J. Syst. Evol. Microbiol.">
        <title>The Global Catalogue of Microorganisms (GCM) 10K type strain sequencing project: providing services to taxonomists for standard genome sequencing and annotation.</title>
        <authorList>
            <consortium name="The Broad Institute Genomics Platform"/>
            <consortium name="The Broad Institute Genome Sequencing Center for Infectious Disease"/>
            <person name="Wu L."/>
            <person name="Ma J."/>
        </authorList>
    </citation>
    <scope>NUCLEOTIDE SEQUENCE [LARGE SCALE GENOMIC DNA]</scope>
    <source>
        <strain evidence="4">CGMCC 1.15297</strain>
    </source>
</reference>
<evidence type="ECO:0000313" key="4">
    <source>
        <dbReference type="Proteomes" id="UP000603317"/>
    </source>
</evidence>
<dbReference type="Proteomes" id="UP000603317">
    <property type="component" value="Unassembled WGS sequence"/>
</dbReference>
<comment type="caution">
    <text evidence="3">The sequence shown here is derived from an EMBL/GenBank/DDBJ whole genome shotgun (WGS) entry which is preliminary data.</text>
</comment>
<protein>
    <recommendedName>
        <fullName evidence="5">PepSY domain-containing protein</fullName>
    </recommendedName>
</protein>
<evidence type="ECO:0000256" key="2">
    <source>
        <dbReference type="SAM" id="SignalP"/>
    </source>
</evidence>
<feature type="chain" id="PRO_5045314689" description="PepSY domain-containing protein" evidence="2">
    <location>
        <begin position="25"/>
        <end position="240"/>
    </location>
</feature>
<organism evidence="3 4">
    <name type="scientific">Blastomonas marina</name>
    <dbReference type="NCBI Taxonomy" id="1867408"/>
    <lineage>
        <taxon>Bacteria</taxon>
        <taxon>Pseudomonadati</taxon>
        <taxon>Pseudomonadota</taxon>
        <taxon>Alphaproteobacteria</taxon>
        <taxon>Sphingomonadales</taxon>
        <taxon>Sphingomonadaceae</taxon>
        <taxon>Blastomonas</taxon>
    </lineage>
</organism>
<gene>
    <name evidence="3" type="ORF">GCM10010923_07990</name>
</gene>
<proteinExistence type="predicted"/>
<feature type="region of interest" description="Disordered" evidence="1">
    <location>
        <begin position="86"/>
        <end position="113"/>
    </location>
</feature>
<name>A0ABQ1F736_9SPHN</name>
<keyword evidence="4" id="KW-1185">Reference proteome</keyword>
<accession>A0ABQ1F736</accession>
<evidence type="ECO:0000256" key="1">
    <source>
        <dbReference type="SAM" id="MobiDB-lite"/>
    </source>
</evidence>
<evidence type="ECO:0000313" key="3">
    <source>
        <dbReference type="EMBL" id="GGA01610.1"/>
    </source>
</evidence>
<evidence type="ECO:0008006" key="5">
    <source>
        <dbReference type="Google" id="ProtNLM"/>
    </source>
</evidence>
<keyword evidence="2" id="KW-0732">Signal</keyword>
<dbReference type="EMBL" id="BMID01000001">
    <property type="protein sequence ID" value="GGA01610.1"/>
    <property type="molecule type" value="Genomic_DNA"/>
</dbReference>
<feature type="signal peptide" evidence="2">
    <location>
        <begin position="1"/>
        <end position="24"/>
    </location>
</feature>
<sequence>MTKTSSAAAIMAIFSMLATPVAGAERARGPGQVQRPVEIAPATGEAELKLERHRRYRWRRDRGIDAGDVITGILILGGIAAITDAARDAERDRRERDEQYERERDYRGRDYDRDYAERRDADRYASEVSPSQAAEACVDEVEQLGEAQQPDLIRRVGEGWRVEGRMDDGAPYSCEIGPDGRVREIGRRASVRAPYAVEDDLQADFDYAAARERQGEYTYRMKQTGDSGEFEGEIDGDLGG</sequence>
<dbReference type="RefSeq" id="WP_188641474.1">
    <property type="nucleotide sequence ID" value="NZ_BMID01000001.1"/>
</dbReference>